<dbReference type="PANTHER" id="PTHR39166">
    <property type="entry name" value="BLL1166 PROTEIN"/>
    <property type="match status" value="1"/>
</dbReference>
<dbReference type="InterPro" id="IPR009267">
    <property type="entry name" value="NTP_transf_6"/>
</dbReference>
<dbReference type="OrthoDB" id="1901124at2"/>
<sequence>MQHEKELISLVKNTPEFNEIHQILTKYHLQDALICSGALRNLVWNKLTNRSNSILSSNLDILYTNPAETYEQMLTLRAIITQSHSKYLWNLQNTALNNVKTRQPFGKNRALALESVPETCSAVGVFLTPNNEIKVIAPFGLENLFNMEIHPTPRFVHDPTLLKQFKRRVISKKWGEIWPQLTFFDN</sequence>
<evidence type="ECO:0008006" key="3">
    <source>
        <dbReference type="Google" id="ProtNLM"/>
    </source>
</evidence>
<dbReference type="AlphaFoldDB" id="A0A0R1MI50"/>
<dbReference type="EMBL" id="AZEH01000037">
    <property type="protein sequence ID" value="KRL04949.1"/>
    <property type="molecule type" value="Genomic_DNA"/>
</dbReference>
<evidence type="ECO:0000313" key="2">
    <source>
        <dbReference type="Proteomes" id="UP000051686"/>
    </source>
</evidence>
<dbReference type="STRING" id="1423777.FD46_GL001173"/>
<keyword evidence="2" id="KW-1185">Reference proteome</keyword>
<dbReference type="RefSeq" id="WP_057896045.1">
    <property type="nucleotide sequence ID" value="NZ_AZEH01000037.1"/>
</dbReference>
<accession>A0A0R1MI50</accession>
<comment type="caution">
    <text evidence="1">The sequence shown here is derived from an EMBL/GenBank/DDBJ whole genome shotgun (WGS) entry which is preliminary data.</text>
</comment>
<dbReference type="Pfam" id="PF06042">
    <property type="entry name" value="NTP_transf_6"/>
    <property type="match status" value="1"/>
</dbReference>
<protein>
    <recommendedName>
        <fullName evidence="3">Nucleotidyltransferase family protein</fullName>
    </recommendedName>
</protein>
<name>A0A0R1MI50_9LACO</name>
<dbReference type="Proteomes" id="UP000051686">
    <property type="component" value="Unassembled WGS sequence"/>
</dbReference>
<reference evidence="1 2" key="1">
    <citation type="journal article" date="2015" name="Genome Announc.">
        <title>Expanding the biotechnology potential of lactobacilli through comparative genomics of 213 strains and associated genera.</title>
        <authorList>
            <person name="Sun Z."/>
            <person name="Harris H.M."/>
            <person name="McCann A."/>
            <person name="Guo C."/>
            <person name="Argimon S."/>
            <person name="Zhang W."/>
            <person name="Yang X."/>
            <person name="Jeffery I.B."/>
            <person name="Cooney J.C."/>
            <person name="Kagawa T.F."/>
            <person name="Liu W."/>
            <person name="Song Y."/>
            <person name="Salvetti E."/>
            <person name="Wrobel A."/>
            <person name="Rasinkangas P."/>
            <person name="Parkhill J."/>
            <person name="Rea M.C."/>
            <person name="O'Sullivan O."/>
            <person name="Ritari J."/>
            <person name="Douillard F.P."/>
            <person name="Paul Ross R."/>
            <person name="Yang R."/>
            <person name="Briner A.E."/>
            <person name="Felis G.E."/>
            <person name="de Vos W.M."/>
            <person name="Barrangou R."/>
            <person name="Klaenhammer T.R."/>
            <person name="Caufield P.W."/>
            <person name="Cui Y."/>
            <person name="Zhang H."/>
            <person name="O'Toole P.W."/>
        </authorList>
    </citation>
    <scope>NUCLEOTIDE SEQUENCE [LARGE SCALE GENOMIC DNA]</scope>
    <source>
        <strain evidence="1 2">DSM 19972</strain>
    </source>
</reference>
<dbReference type="PATRIC" id="fig|1423777.3.peg.1213"/>
<evidence type="ECO:0000313" key="1">
    <source>
        <dbReference type="EMBL" id="KRL04949.1"/>
    </source>
</evidence>
<proteinExistence type="predicted"/>
<gene>
    <name evidence="1" type="ORF">FD46_GL001173</name>
</gene>
<organism evidence="1 2">
    <name type="scientific">Liquorilactobacillus oeni DSM 19972</name>
    <dbReference type="NCBI Taxonomy" id="1423777"/>
    <lineage>
        <taxon>Bacteria</taxon>
        <taxon>Bacillati</taxon>
        <taxon>Bacillota</taxon>
        <taxon>Bacilli</taxon>
        <taxon>Lactobacillales</taxon>
        <taxon>Lactobacillaceae</taxon>
        <taxon>Liquorilactobacillus</taxon>
    </lineage>
</organism>
<dbReference type="PANTHER" id="PTHR39166:SF1">
    <property type="entry name" value="BLL1166 PROTEIN"/>
    <property type="match status" value="1"/>
</dbReference>